<proteinExistence type="predicted"/>
<feature type="repeat" description="TNFR-Cys" evidence="1">
    <location>
        <begin position="153"/>
        <end position="199"/>
    </location>
</feature>
<dbReference type="AlphaFoldDB" id="A0A835Z6D3"/>
<reference evidence="3" key="1">
    <citation type="submission" date="2021-02" db="EMBL/GenBank/DDBJ databases">
        <title>First Annotated Genome of the Yellow-green Alga Tribonema minus.</title>
        <authorList>
            <person name="Mahan K.M."/>
        </authorList>
    </citation>
    <scope>NUCLEOTIDE SEQUENCE</scope>
    <source>
        <strain evidence="3">UTEX B ZZ1240</strain>
    </source>
</reference>
<organism evidence="3 4">
    <name type="scientific">Tribonema minus</name>
    <dbReference type="NCBI Taxonomy" id="303371"/>
    <lineage>
        <taxon>Eukaryota</taxon>
        <taxon>Sar</taxon>
        <taxon>Stramenopiles</taxon>
        <taxon>Ochrophyta</taxon>
        <taxon>PX clade</taxon>
        <taxon>Xanthophyceae</taxon>
        <taxon>Tribonematales</taxon>
        <taxon>Tribonemataceae</taxon>
        <taxon>Tribonema</taxon>
    </lineage>
</organism>
<dbReference type="Proteomes" id="UP000664859">
    <property type="component" value="Unassembled WGS sequence"/>
</dbReference>
<dbReference type="OrthoDB" id="439917at2759"/>
<accession>A0A835Z6D3</accession>
<protein>
    <recommendedName>
        <fullName evidence="2">TNFR-Cys domain-containing protein</fullName>
    </recommendedName>
</protein>
<evidence type="ECO:0000259" key="2">
    <source>
        <dbReference type="PROSITE" id="PS50050"/>
    </source>
</evidence>
<name>A0A835Z6D3_9STRA</name>
<dbReference type="PANTHER" id="PTHR47236">
    <property type="entry name" value="GENE, 32742-RELATED-RELATED"/>
    <property type="match status" value="1"/>
</dbReference>
<comment type="caution">
    <text evidence="1">Lacks conserved residue(s) required for the propagation of feature annotation.</text>
</comment>
<evidence type="ECO:0000256" key="1">
    <source>
        <dbReference type="PROSITE-ProRule" id="PRU00206"/>
    </source>
</evidence>
<dbReference type="SMART" id="SM01411">
    <property type="entry name" value="Ephrin_rec_like"/>
    <property type="match status" value="5"/>
</dbReference>
<gene>
    <name evidence="3" type="ORF">JKP88DRAFT_276023</name>
</gene>
<dbReference type="PANTHER" id="PTHR47236:SF4">
    <property type="entry name" value="GENE 9195-RELATED"/>
    <property type="match status" value="1"/>
</dbReference>
<dbReference type="EMBL" id="JAFCMP010000079">
    <property type="protein sequence ID" value="KAG5188061.1"/>
    <property type="molecule type" value="Genomic_DNA"/>
</dbReference>
<dbReference type="InterPro" id="IPR009030">
    <property type="entry name" value="Growth_fac_rcpt_cys_sf"/>
</dbReference>
<sequence length="560" mass="57849">MPARLQFRNFTATGELYGDAWGAVDSFPITPCELCPNATYKAAGGDDVALCRACPWRTSVGIANRTSCACYRVAGGATGFTSLFFNTTTGECEGRQETHYAPPPELSLDGTVLTRWQQARCEPGFYCVGGVRRVAMGVQGRLGMRVFEGVRYPCPAGRYGNRQGETSPQCSGSCDPGFYCPPASATSTAEPCGSTDRYCPAGSAAPVAVAAGYFTVEDATAAVRSAQAVCPRGHWCPGDGLRHACAPGRHGGALGLSAAACAGACQAGYTCAAASVNATARPCGGTAVYCSEGSAVPTPALDGYYTISAGMQQALVEATDPLNTTRTAQILCGPGYYCTGGAKIAAARSAVDLMRAEPARIKCPPGTYQWRYGAHDVSDCAPCPAGYFCPSYPAPPTVDPAPFECGGPDVYCPEGSSEPLPVKRRAVSQVPEMLHGCGVGYYSTGVAREGLDDGGATRSAQARCEPGYYCRGGIRTECPAGTYGATTGLNTPRCSGWCPAGHACPRGSAQPSACAAGRYAPQGSPDCYDCPLDARPPPPPPLAAPRCRTSRLCCYGAAAA</sequence>
<feature type="domain" description="TNFR-Cys" evidence="2">
    <location>
        <begin position="153"/>
        <end position="199"/>
    </location>
</feature>
<dbReference type="SUPFAM" id="SSF57184">
    <property type="entry name" value="Growth factor receptor domain"/>
    <property type="match status" value="1"/>
</dbReference>
<comment type="caution">
    <text evidence="3">The sequence shown here is derived from an EMBL/GenBank/DDBJ whole genome shotgun (WGS) entry which is preliminary data.</text>
</comment>
<dbReference type="PROSITE" id="PS50050">
    <property type="entry name" value="TNFR_NGFR_2"/>
    <property type="match status" value="1"/>
</dbReference>
<keyword evidence="4" id="KW-1185">Reference proteome</keyword>
<evidence type="ECO:0000313" key="3">
    <source>
        <dbReference type="EMBL" id="KAG5188061.1"/>
    </source>
</evidence>
<evidence type="ECO:0000313" key="4">
    <source>
        <dbReference type="Proteomes" id="UP000664859"/>
    </source>
</evidence>
<dbReference type="InterPro" id="IPR001368">
    <property type="entry name" value="TNFR/NGFR_Cys_rich_reg"/>
</dbReference>